<dbReference type="GO" id="GO:0005829">
    <property type="term" value="C:cytosol"/>
    <property type="evidence" value="ECO:0007669"/>
    <property type="project" value="UniProtKB-SubCell"/>
</dbReference>
<dbReference type="EMBL" id="KN651355">
    <property type="protein sequence ID" value="KHN30836.1"/>
    <property type="molecule type" value="Genomic_DNA"/>
</dbReference>
<dbReference type="InterPro" id="IPR045073">
    <property type="entry name" value="Omega/Tau-like"/>
</dbReference>
<reference evidence="9 10" key="2">
    <citation type="submission" date="2018-09" db="EMBL/GenBank/DDBJ databases">
        <title>A high-quality reference genome of wild soybean provides a powerful tool to mine soybean genomes.</title>
        <authorList>
            <person name="Xie M."/>
            <person name="Chung C.Y.L."/>
            <person name="Li M.-W."/>
            <person name="Wong F.-L."/>
            <person name="Chan T.-F."/>
            <person name="Lam H.-M."/>
        </authorList>
    </citation>
    <scope>NUCLEOTIDE SEQUENCE [LARGE SCALE GENOMIC DNA]</scope>
    <source>
        <strain evidence="10">cv. W05</strain>
        <tissue evidence="9">Hypocotyl of etiolated seedlings</tissue>
    </source>
</reference>
<dbReference type="GO" id="GO:0016829">
    <property type="term" value="F:lyase activity"/>
    <property type="evidence" value="ECO:0007669"/>
    <property type="project" value="UniProtKB-KW"/>
</dbReference>
<dbReference type="InterPro" id="IPR036249">
    <property type="entry name" value="Thioredoxin-like_sf"/>
</dbReference>
<dbReference type="FunFam" id="3.40.30.10:FF:000197">
    <property type="entry name" value="Glutathione S-transferase U10"/>
    <property type="match status" value="1"/>
</dbReference>
<dbReference type="Gene3D" id="1.20.1050.10">
    <property type="match status" value="1"/>
</dbReference>
<dbReference type="SFLD" id="SFLDG01152">
    <property type="entry name" value="Main.3:_Omega-_and_Tau-like"/>
    <property type="match status" value="1"/>
</dbReference>
<evidence type="ECO:0000313" key="8">
    <source>
        <dbReference type="EMBL" id="KHN30836.1"/>
    </source>
</evidence>
<keyword evidence="8" id="KW-0456">Lyase</keyword>
<dbReference type="Proteomes" id="UP000289340">
    <property type="component" value="Chromosome 6"/>
</dbReference>
<dbReference type="PANTHER" id="PTHR11260:SF753">
    <property type="entry name" value="GLUTATHIONE TRANSFERASE"/>
    <property type="match status" value="1"/>
</dbReference>
<feature type="domain" description="GST C-terminal" evidence="7">
    <location>
        <begin position="90"/>
        <end position="228"/>
    </location>
</feature>
<gene>
    <name evidence="9" type="ORF">D0Y65_015159</name>
    <name evidence="8" type="ORF">glysoja_034860</name>
</gene>
<dbReference type="PROSITE" id="PS50405">
    <property type="entry name" value="GST_CTER"/>
    <property type="match status" value="1"/>
</dbReference>
<dbReference type="CDD" id="cd03058">
    <property type="entry name" value="GST_N_Tau"/>
    <property type="match status" value="1"/>
</dbReference>
<dbReference type="SUPFAM" id="SSF52833">
    <property type="entry name" value="Thioredoxin-like"/>
    <property type="match status" value="1"/>
</dbReference>
<dbReference type="AlphaFoldDB" id="A0A0B2R8K4"/>
<dbReference type="PANTHER" id="PTHR11260">
    <property type="entry name" value="GLUTATHIONE S-TRANSFERASE, GST, SUPERFAMILY, GST DOMAIN CONTAINING"/>
    <property type="match status" value="1"/>
</dbReference>
<keyword evidence="1" id="KW-0216">Detoxification</keyword>
<dbReference type="SUPFAM" id="SSF47616">
    <property type="entry name" value="GST C-terminal domain-like"/>
    <property type="match status" value="1"/>
</dbReference>
<dbReference type="GO" id="GO:0009407">
    <property type="term" value="P:toxin catabolic process"/>
    <property type="evidence" value="ECO:0007669"/>
    <property type="project" value="UniProtKB-ARBA"/>
</dbReference>
<dbReference type="InterPro" id="IPR010987">
    <property type="entry name" value="Glutathione-S-Trfase_C-like"/>
</dbReference>
<comment type="similarity">
    <text evidence="3">Belongs to the GST superfamily. Tau family.</text>
</comment>
<comment type="catalytic activity">
    <reaction evidence="4 5">
        <text>RX + glutathione = an S-substituted glutathione + a halide anion + H(+)</text>
        <dbReference type="Rhea" id="RHEA:16437"/>
        <dbReference type="ChEBI" id="CHEBI:15378"/>
        <dbReference type="ChEBI" id="CHEBI:16042"/>
        <dbReference type="ChEBI" id="CHEBI:17792"/>
        <dbReference type="ChEBI" id="CHEBI:57925"/>
        <dbReference type="ChEBI" id="CHEBI:90779"/>
        <dbReference type="EC" id="2.5.1.18"/>
    </reaction>
</comment>
<dbReference type="EC" id="2.5.1.18" evidence="5"/>
<dbReference type="Proteomes" id="UP000053555">
    <property type="component" value="Unassembled WGS sequence"/>
</dbReference>
<organism evidence="8">
    <name type="scientific">Glycine soja</name>
    <name type="common">Wild soybean</name>
    <dbReference type="NCBI Taxonomy" id="3848"/>
    <lineage>
        <taxon>Eukaryota</taxon>
        <taxon>Viridiplantae</taxon>
        <taxon>Streptophyta</taxon>
        <taxon>Embryophyta</taxon>
        <taxon>Tracheophyta</taxon>
        <taxon>Spermatophyta</taxon>
        <taxon>Magnoliopsida</taxon>
        <taxon>eudicotyledons</taxon>
        <taxon>Gunneridae</taxon>
        <taxon>Pentapetalae</taxon>
        <taxon>rosids</taxon>
        <taxon>fabids</taxon>
        <taxon>Fabales</taxon>
        <taxon>Fabaceae</taxon>
        <taxon>Papilionoideae</taxon>
        <taxon>50 kb inversion clade</taxon>
        <taxon>NPAAA clade</taxon>
        <taxon>indigoferoid/millettioid clade</taxon>
        <taxon>Phaseoleae</taxon>
        <taxon>Glycine</taxon>
        <taxon>Glycine subgen. Soja</taxon>
    </lineage>
</organism>
<dbReference type="PROSITE" id="PS50404">
    <property type="entry name" value="GST_NTER"/>
    <property type="match status" value="1"/>
</dbReference>
<dbReference type="SFLD" id="SFLDG00358">
    <property type="entry name" value="Main_(cytGST)"/>
    <property type="match status" value="1"/>
</dbReference>
<evidence type="ECO:0000259" key="6">
    <source>
        <dbReference type="PROSITE" id="PS50404"/>
    </source>
</evidence>
<comment type="subcellular location">
    <subcellularLocation>
        <location evidence="5">Cytoplasm</location>
        <location evidence="5">Cytosol</location>
    </subcellularLocation>
</comment>
<dbReference type="InterPro" id="IPR040079">
    <property type="entry name" value="Glutathione_S-Trfase"/>
</dbReference>
<accession>A0A0B2R8K4</accession>
<feature type="domain" description="GST N-terminal" evidence="6">
    <location>
        <begin position="5"/>
        <end position="84"/>
    </location>
</feature>
<comment type="function">
    <text evidence="5">Is involved in the conjugation of reduced glutathione to a wide number of exogenous and endogenous hydrophobic electrophiles.</text>
</comment>
<evidence type="ECO:0000313" key="10">
    <source>
        <dbReference type="Proteomes" id="UP000289340"/>
    </source>
</evidence>
<dbReference type="Gene3D" id="3.40.30.10">
    <property type="entry name" value="Glutaredoxin"/>
    <property type="match status" value="1"/>
</dbReference>
<dbReference type="EMBL" id="QZWG01000006">
    <property type="protein sequence ID" value="RZC08311.1"/>
    <property type="molecule type" value="Genomic_DNA"/>
</dbReference>
<dbReference type="Pfam" id="PF02798">
    <property type="entry name" value="GST_N"/>
    <property type="match status" value="1"/>
</dbReference>
<evidence type="ECO:0000256" key="1">
    <source>
        <dbReference type="ARBA" id="ARBA00022575"/>
    </source>
</evidence>
<evidence type="ECO:0000256" key="5">
    <source>
        <dbReference type="RuleBase" id="RU369102"/>
    </source>
</evidence>
<dbReference type="FunFam" id="1.20.1050.10:FF:000016">
    <property type="entry name" value="Glutathione S-transferase U9"/>
    <property type="match status" value="1"/>
</dbReference>
<keyword evidence="5" id="KW-0963">Cytoplasm</keyword>
<dbReference type="InterPro" id="IPR036282">
    <property type="entry name" value="Glutathione-S-Trfase_C_sf"/>
</dbReference>
<dbReference type="SMR" id="A0A0B2R8K4"/>
<dbReference type="InterPro" id="IPR045074">
    <property type="entry name" value="GST_C_Tau"/>
</dbReference>
<name>A0A0B2R8K4_GLYSO</name>
<evidence type="ECO:0000256" key="2">
    <source>
        <dbReference type="ARBA" id="ARBA00022679"/>
    </source>
</evidence>
<dbReference type="InterPro" id="IPR004045">
    <property type="entry name" value="Glutathione_S-Trfase_N"/>
</dbReference>
<dbReference type="Gramene" id="XM_028381448.1">
    <property type="protein sequence ID" value="XP_028237249.1"/>
    <property type="gene ID" value="LOC114416545"/>
</dbReference>
<sequence>MAEQDKVILHGMWASPYAKRVELALNFKGIPYEYVEEDLRNKSDLLLKYNPVHKKVPVLVHNGKAIAESMVILEYIDETWKDGPKLLPSDSYKRAQARFWCHFIQDQLMESTFLVVKTDGEAQQKAIDHVYEKLKVLEDGMKTYLGEGNAIISGVENNFGILDIVFCALYGAYKAHEEVIGLKFIVPEKFPVLFSWLMAIAEVEAVKIATPPHEKTVGILQLFRLSALKSSSATE</sequence>
<dbReference type="GO" id="GO:0004364">
    <property type="term" value="F:glutathione transferase activity"/>
    <property type="evidence" value="ECO:0007669"/>
    <property type="project" value="UniProtKB-UniRule"/>
</dbReference>
<keyword evidence="2 5" id="KW-0808">Transferase</keyword>
<protein>
    <recommendedName>
        <fullName evidence="5">Glutathione S-transferase</fullName>
        <ecNumber evidence="5">2.5.1.18</ecNumber>
    </recommendedName>
</protein>
<evidence type="ECO:0000259" key="7">
    <source>
        <dbReference type="PROSITE" id="PS50405"/>
    </source>
</evidence>
<dbReference type="GO" id="GO:0006749">
    <property type="term" value="P:glutathione metabolic process"/>
    <property type="evidence" value="ECO:0007669"/>
    <property type="project" value="InterPro"/>
</dbReference>
<dbReference type="CDD" id="cd03185">
    <property type="entry name" value="GST_C_Tau"/>
    <property type="match status" value="1"/>
</dbReference>
<reference evidence="8" key="1">
    <citation type="submission" date="2014-07" db="EMBL/GenBank/DDBJ databases">
        <title>Identification of a novel salt tolerance gene in wild soybean by whole-genome sequencing.</title>
        <authorList>
            <person name="Lam H.-M."/>
            <person name="Qi X."/>
            <person name="Li M.-W."/>
            <person name="Liu X."/>
            <person name="Xie M."/>
            <person name="Ni M."/>
            <person name="Xu X."/>
        </authorList>
    </citation>
    <scope>NUCLEOTIDE SEQUENCE [LARGE SCALE GENOMIC DNA]</scope>
    <source>
        <tissue evidence="8">Root</tissue>
    </source>
</reference>
<evidence type="ECO:0000313" key="9">
    <source>
        <dbReference type="EMBL" id="RZC08311.1"/>
    </source>
</evidence>
<evidence type="ECO:0000256" key="3">
    <source>
        <dbReference type="ARBA" id="ARBA00025743"/>
    </source>
</evidence>
<proteinExistence type="inferred from homology"/>
<dbReference type="SFLD" id="SFLDS00019">
    <property type="entry name" value="Glutathione_Transferase_(cytos"/>
    <property type="match status" value="1"/>
</dbReference>
<keyword evidence="10" id="KW-1185">Reference proteome</keyword>
<evidence type="ECO:0000256" key="4">
    <source>
        <dbReference type="ARBA" id="ARBA00047960"/>
    </source>
</evidence>